<protein>
    <submittedName>
        <fullName evidence="1">PRP3-domain-containing protein</fullName>
    </submittedName>
</protein>
<dbReference type="Proteomes" id="UP000245626">
    <property type="component" value="Unassembled WGS sequence"/>
</dbReference>
<keyword evidence="2" id="KW-1185">Reference proteome</keyword>
<organism evidence="1 2">
    <name type="scientific">Violaceomyces palustris</name>
    <dbReference type="NCBI Taxonomy" id="1673888"/>
    <lineage>
        <taxon>Eukaryota</taxon>
        <taxon>Fungi</taxon>
        <taxon>Dikarya</taxon>
        <taxon>Basidiomycota</taxon>
        <taxon>Ustilaginomycotina</taxon>
        <taxon>Ustilaginomycetes</taxon>
        <taxon>Violaceomycetales</taxon>
        <taxon>Violaceomycetaceae</taxon>
        <taxon>Violaceomyces</taxon>
    </lineage>
</organism>
<reference evidence="1 2" key="1">
    <citation type="journal article" date="2018" name="Mol. Biol. Evol.">
        <title>Broad Genomic Sampling Reveals a Smut Pathogenic Ancestry of the Fungal Clade Ustilaginomycotina.</title>
        <authorList>
            <person name="Kijpornyongpan T."/>
            <person name="Mondo S.J."/>
            <person name="Barry K."/>
            <person name="Sandor L."/>
            <person name="Lee J."/>
            <person name="Lipzen A."/>
            <person name="Pangilinan J."/>
            <person name="LaButti K."/>
            <person name="Hainaut M."/>
            <person name="Henrissat B."/>
            <person name="Grigoriev I.V."/>
            <person name="Spatafora J.W."/>
            <person name="Aime M.C."/>
        </authorList>
    </citation>
    <scope>NUCLEOTIDE SEQUENCE [LARGE SCALE GENOMIC DNA]</scope>
    <source>
        <strain evidence="1 2">SA 807</strain>
    </source>
</reference>
<gene>
    <name evidence="1" type="ORF">IE53DRAFT_367221</name>
</gene>
<accession>A0ACD0P399</accession>
<dbReference type="EMBL" id="KZ819778">
    <property type="protein sequence ID" value="PWN52419.1"/>
    <property type="molecule type" value="Genomic_DNA"/>
</dbReference>
<evidence type="ECO:0000313" key="1">
    <source>
        <dbReference type="EMBL" id="PWN52419.1"/>
    </source>
</evidence>
<sequence length="699" mass="75537">MPPKRPNPNVFGDPEDEDAFAPPSSDQARGSALPPKRSKIVEKPSFVTAITGATGPPSSTIPRTPASIPNNVQAQIEAARAKIQAQMSAIGMKAAAQKSPSQGSPSASLSAHSTSIPLANPPALPAKPAAVRPNAAPSTLSTSPIVPGARSSSLDDIAKQVAAAKERALKAMQSRGIQQSLQQAASPAARPSTSPPPSSQDSKPTGIHPLLMGGTTLKVQDHARSLAPKFSTLKANARASTSTTSKSSYGSGARAPPPQINPYLAGSLDTEDEAAGSEFKPKPRSMHKGFQFHKPGRHIREAEEARREAQMEELKRRIQESAKKAGLQDDLTGDEKHIKRQPPPDVEWWDAAFLPTQNYDEVPENLADLLSTDKGKQKSDGKEGGPLIYGKGSPIDIYVQHPIPIPAPSDKIVVKPRGVMLTKKEMKKLRKQRRAAELEDKQDRIKMGLLPPDPPKVKLSNLMKVLTSEAVADPTKVEARVRREVAARKMAHERANEERKLTDEQRREKREKKLEEVESRGVGCQVYKIKHLVSPSHKFKVRKNAQQLNLSGLTIFHPDFALVVVEGNHKALKQFKRLMMVRIDWTDPGRARSSGATAAAGEGQSDEEGYNGVDGSLKQAGGGGLTGGGQEEGEGEAEDVDLSDNKCELIFEGPLRERVCPGGFRARTCPTDHSAKETLGPRMEGYWDLAKRYATSMAD</sequence>
<evidence type="ECO:0000313" key="2">
    <source>
        <dbReference type="Proteomes" id="UP000245626"/>
    </source>
</evidence>
<name>A0ACD0P399_9BASI</name>
<proteinExistence type="predicted"/>